<evidence type="ECO:0000313" key="1">
    <source>
        <dbReference type="EMBL" id="SBP25342.1"/>
    </source>
</evidence>
<accession>A0A1A7Y4G8</accession>
<feature type="non-terminal residue" evidence="1">
    <location>
        <position position="1"/>
    </location>
</feature>
<reference evidence="1" key="1">
    <citation type="submission" date="2016-05" db="EMBL/GenBank/DDBJ databases">
        <authorList>
            <person name="Lavstsen T."/>
            <person name="Jespersen J.S."/>
        </authorList>
    </citation>
    <scope>NUCLEOTIDE SEQUENCE</scope>
    <source>
        <tissue evidence="1">Brain</tissue>
    </source>
</reference>
<dbReference type="EMBL" id="HADX01003110">
    <property type="protein sequence ID" value="SBP25342.1"/>
    <property type="molecule type" value="Transcribed_RNA"/>
</dbReference>
<reference evidence="1" key="2">
    <citation type="submission" date="2016-06" db="EMBL/GenBank/DDBJ databases">
        <title>The genome of a short-lived fish provides insights into sex chromosome evolution and the genetic control of aging.</title>
        <authorList>
            <person name="Reichwald K."/>
            <person name="Felder M."/>
            <person name="Petzold A."/>
            <person name="Koch P."/>
            <person name="Groth M."/>
            <person name="Platzer M."/>
        </authorList>
    </citation>
    <scope>NUCLEOTIDE SEQUENCE</scope>
    <source>
        <tissue evidence="1">Brain</tissue>
    </source>
</reference>
<gene>
    <name evidence="1" type="primary">BX537277.1</name>
</gene>
<feature type="non-terminal residue" evidence="1">
    <location>
        <position position="43"/>
    </location>
</feature>
<proteinExistence type="predicted"/>
<dbReference type="AlphaFoldDB" id="A0A1A7Y4G8"/>
<sequence length="43" mass="4737">RFHLLPVVKTLSSAQDAHGKGHRSCSSEILQSTVLITFTDIDK</sequence>
<protein>
    <submittedName>
        <fullName evidence="1">Uncharacterized protein</fullName>
    </submittedName>
</protein>
<organism evidence="1">
    <name type="scientific">Iconisemion striatum</name>
    <dbReference type="NCBI Taxonomy" id="60296"/>
    <lineage>
        <taxon>Eukaryota</taxon>
        <taxon>Metazoa</taxon>
        <taxon>Chordata</taxon>
        <taxon>Craniata</taxon>
        <taxon>Vertebrata</taxon>
        <taxon>Euteleostomi</taxon>
        <taxon>Actinopterygii</taxon>
        <taxon>Neopterygii</taxon>
        <taxon>Teleostei</taxon>
        <taxon>Neoteleostei</taxon>
        <taxon>Acanthomorphata</taxon>
        <taxon>Ovalentaria</taxon>
        <taxon>Atherinomorphae</taxon>
        <taxon>Cyprinodontiformes</taxon>
        <taxon>Nothobranchiidae</taxon>
        <taxon>Iconisemion</taxon>
    </lineage>
</organism>
<name>A0A1A7Y4G8_9TELE</name>